<dbReference type="GO" id="GO:0031012">
    <property type="term" value="C:extracellular matrix"/>
    <property type="evidence" value="ECO:0007669"/>
    <property type="project" value="TreeGrafter"/>
</dbReference>
<dbReference type="GO" id="GO:0005615">
    <property type="term" value="C:extracellular space"/>
    <property type="evidence" value="ECO:0007669"/>
    <property type="project" value="TreeGrafter"/>
</dbReference>
<gene>
    <name evidence="4" type="ORF">PHYEVI_LOCUS5763</name>
</gene>
<evidence type="ECO:0000313" key="4">
    <source>
        <dbReference type="EMBL" id="CAG9859389.1"/>
    </source>
</evidence>
<keyword evidence="5" id="KW-1185">Reference proteome</keyword>
<dbReference type="OrthoDB" id="6348134at2759"/>
<dbReference type="AlphaFoldDB" id="A0A9N9TSA5"/>
<feature type="region of interest" description="Disordered" evidence="2">
    <location>
        <begin position="176"/>
        <end position="198"/>
    </location>
</feature>
<proteinExistence type="predicted"/>
<dbReference type="InterPro" id="IPR051217">
    <property type="entry name" value="Insect_Cuticle_Struc_Prot"/>
</dbReference>
<dbReference type="InterPro" id="IPR000618">
    <property type="entry name" value="Insect_cuticle"/>
</dbReference>
<evidence type="ECO:0000256" key="1">
    <source>
        <dbReference type="ARBA" id="ARBA00022460"/>
    </source>
</evidence>
<sequence length="198" mass="22631">SLSHRIDSICRRKASLIPLVLLELALLVSARIIYQHQEEDDHAGNDVQYSQQYYGLEEAEQDGHQEAGHIAEAHLPATDYGHHHQEEHIDYYAHPKYSFKYGVNDYHTGDIKSQHESRDGDSVKGQYSLVEPDGSIRTVHYTADKHNGFNAVVHKSGPNKHLQRTLEHTAHEEHHLVDEHGLGGHHLEAEEGYEEEHY</sequence>
<evidence type="ECO:0000256" key="2">
    <source>
        <dbReference type="SAM" id="MobiDB-lite"/>
    </source>
</evidence>
<dbReference type="InterPro" id="IPR031311">
    <property type="entry name" value="CHIT_BIND_RR_consensus"/>
</dbReference>
<feature type="chain" id="PRO_5040514560" evidence="3">
    <location>
        <begin position="31"/>
        <end position="198"/>
    </location>
</feature>
<dbReference type="PANTHER" id="PTHR12236">
    <property type="entry name" value="STRUCTURAL CONTITUENT OF CUTICLE"/>
    <property type="match status" value="1"/>
</dbReference>
<keyword evidence="3" id="KW-0732">Signal</keyword>
<organism evidence="4 5">
    <name type="scientific">Phyllotreta striolata</name>
    <name type="common">Striped flea beetle</name>
    <name type="synonym">Crioceris striolata</name>
    <dbReference type="NCBI Taxonomy" id="444603"/>
    <lineage>
        <taxon>Eukaryota</taxon>
        <taxon>Metazoa</taxon>
        <taxon>Ecdysozoa</taxon>
        <taxon>Arthropoda</taxon>
        <taxon>Hexapoda</taxon>
        <taxon>Insecta</taxon>
        <taxon>Pterygota</taxon>
        <taxon>Neoptera</taxon>
        <taxon>Endopterygota</taxon>
        <taxon>Coleoptera</taxon>
        <taxon>Polyphaga</taxon>
        <taxon>Cucujiformia</taxon>
        <taxon>Chrysomeloidea</taxon>
        <taxon>Chrysomelidae</taxon>
        <taxon>Galerucinae</taxon>
        <taxon>Alticini</taxon>
        <taxon>Phyllotreta</taxon>
    </lineage>
</organism>
<feature type="non-terminal residue" evidence="4">
    <location>
        <position position="1"/>
    </location>
</feature>
<dbReference type="PRINTS" id="PR00947">
    <property type="entry name" value="CUTICLE"/>
</dbReference>
<accession>A0A9N9TSA5</accession>
<reference evidence="4" key="1">
    <citation type="submission" date="2022-01" db="EMBL/GenBank/DDBJ databases">
        <authorList>
            <person name="King R."/>
        </authorList>
    </citation>
    <scope>NUCLEOTIDE SEQUENCE</scope>
</reference>
<name>A0A9N9TSA5_PHYSR</name>
<dbReference type="PROSITE" id="PS00233">
    <property type="entry name" value="CHIT_BIND_RR_1"/>
    <property type="match status" value="1"/>
</dbReference>
<keyword evidence="1" id="KW-0193">Cuticle</keyword>
<dbReference type="GO" id="GO:0042302">
    <property type="term" value="F:structural constituent of cuticle"/>
    <property type="evidence" value="ECO:0007669"/>
    <property type="project" value="UniProtKB-KW"/>
</dbReference>
<feature type="signal peptide" evidence="3">
    <location>
        <begin position="1"/>
        <end position="30"/>
    </location>
</feature>
<dbReference type="EMBL" id="OU900095">
    <property type="protein sequence ID" value="CAG9859389.1"/>
    <property type="molecule type" value="Genomic_DNA"/>
</dbReference>
<evidence type="ECO:0000256" key="3">
    <source>
        <dbReference type="SAM" id="SignalP"/>
    </source>
</evidence>
<protein>
    <submittedName>
        <fullName evidence="4">Uncharacterized protein</fullName>
    </submittedName>
</protein>
<evidence type="ECO:0000313" key="5">
    <source>
        <dbReference type="Proteomes" id="UP001153712"/>
    </source>
</evidence>
<dbReference type="Pfam" id="PF00379">
    <property type="entry name" value="Chitin_bind_4"/>
    <property type="match status" value="1"/>
</dbReference>
<dbReference type="PANTHER" id="PTHR12236:SF80">
    <property type="entry name" value="CUTICULAR PROTEIN 62BC, ISOFORM A"/>
    <property type="match status" value="1"/>
</dbReference>
<dbReference type="Proteomes" id="UP001153712">
    <property type="component" value="Chromosome 2"/>
</dbReference>